<dbReference type="EMBL" id="JAGQHR010000009">
    <property type="protein sequence ID" value="MCA9726196.1"/>
    <property type="molecule type" value="Genomic_DNA"/>
</dbReference>
<feature type="transmembrane region" description="Helical" evidence="1">
    <location>
        <begin position="137"/>
        <end position="162"/>
    </location>
</feature>
<comment type="caution">
    <text evidence="2">The sequence shown here is derived from an EMBL/GenBank/DDBJ whole genome shotgun (WGS) entry which is preliminary data.</text>
</comment>
<proteinExistence type="predicted"/>
<feature type="transmembrane region" description="Helical" evidence="1">
    <location>
        <begin position="42"/>
        <end position="64"/>
    </location>
</feature>
<feature type="transmembrane region" description="Helical" evidence="1">
    <location>
        <begin position="174"/>
        <end position="193"/>
    </location>
</feature>
<keyword evidence="1" id="KW-0472">Membrane</keyword>
<feature type="transmembrane region" description="Helical" evidence="1">
    <location>
        <begin position="262"/>
        <end position="292"/>
    </location>
</feature>
<organism evidence="2 3">
    <name type="scientific">Eiseniibacteriota bacterium</name>
    <dbReference type="NCBI Taxonomy" id="2212470"/>
    <lineage>
        <taxon>Bacteria</taxon>
        <taxon>Candidatus Eiseniibacteriota</taxon>
    </lineage>
</organism>
<keyword evidence="1" id="KW-0812">Transmembrane</keyword>
<feature type="transmembrane region" description="Helical" evidence="1">
    <location>
        <begin position="213"/>
        <end position="231"/>
    </location>
</feature>
<feature type="non-terminal residue" evidence="2">
    <location>
        <position position="374"/>
    </location>
</feature>
<feature type="transmembrane region" description="Helical" evidence="1">
    <location>
        <begin position="12"/>
        <end position="30"/>
    </location>
</feature>
<accession>A0A956LVQ3</accession>
<sequence length="374" mass="40961">MTSPWNRLSHLLRFVVLLVLVPALSLASEGGGAAHGDLAEKLPWFSVVPFVLLLVSIAVLPLVAHHWWEHLRNRAIIAWGLSIPVLIYLLIHGRAELAHSMIEYLAFIALLGSLFVISGGIVVSGDIRATPAVNTGFLAIGAVLANFIGTTGASMLLIRPFLKTNSERQQIRHLPIFFIFVVSNVGGCLTPLGDPPLFLGYLRGVPFTWTFGLVPEWLVMISALLAVFYVIDSRAVRRETPEAMALDVTRINPIAIRGTHNILFLLGVIGAVFVPMPWRVVLMAALAAGSYFTTKRHLHLANRFSFFPINEVAILFAGIFVTVVPALVLLEAHGKGLGIEHPWQFFWLTGILSSFLDNAPTYLTFTSLALGLHD</sequence>
<evidence type="ECO:0000256" key="1">
    <source>
        <dbReference type="SAM" id="Phobius"/>
    </source>
</evidence>
<keyword evidence="1" id="KW-1133">Transmembrane helix</keyword>
<evidence type="ECO:0000313" key="3">
    <source>
        <dbReference type="Proteomes" id="UP000697710"/>
    </source>
</evidence>
<gene>
    <name evidence="2" type="ORF">KC729_00830</name>
</gene>
<protein>
    <submittedName>
        <fullName evidence="2">Sodium:proton antiporter</fullName>
    </submittedName>
</protein>
<feature type="transmembrane region" description="Helical" evidence="1">
    <location>
        <begin position="76"/>
        <end position="92"/>
    </location>
</feature>
<evidence type="ECO:0000313" key="2">
    <source>
        <dbReference type="EMBL" id="MCA9726196.1"/>
    </source>
</evidence>
<dbReference type="AlphaFoldDB" id="A0A956LVQ3"/>
<feature type="transmembrane region" description="Helical" evidence="1">
    <location>
        <begin position="104"/>
        <end position="125"/>
    </location>
</feature>
<dbReference type="Proteomes" id="UP000697710">
    <property type="component" value="Unassembled WGS sequence"/>
</dbReference>
<dbReference type="InterPro" id="IPR031566">
    <property type="entry name" value="CitMHS_2"/>
</dbReference>
<name>A0A956LVQ3_UNCEI</name>
<dbReference type="Pfam" id="PF16980">
    <property type="entry name" value="CitMHS_2"/>
    <property type="match status" value="1"/>
</dbReference>
<reference evidence="2" key="2">
    <citation type="journal article" date="2021" name="Microbiome">
        <title>Successional dynamics and alternative stable states in a saline activated sludge microbial community over 9 years.</title>
        <authorList>
            <person name="Wang Y."/>
            <person name="Ye J."/>
            <person name="Ju F."/>
            <person name="Liu L."/>
            <person name="Boyd J.A."/>
            <person name="Deng Y."/>
            <person name="Parks D.H."/>
            <person name="Jiang X."/>
            <person name="Yin X."/>
            <person name="Woodcroft B.J."/>
            <person name="Tyson G.W."/>
            <person name="Hugenholtz P."/>
            <person name="Polz M.F."/>
            <person name="Zhang T."/>
        </authorList>
    </citation>
    <scope>NUCLEOTIDE SEQUENCE</scope>
    <source>
        <strain evidence="2">HKST-UBA01</strain>
    </source>
</reference>
<feature type="transmembrane region" description="Helical" evidence="1">
    <location>
        <begin position="312"/>
        <end position="330"/>
    </location>
</feature>
<reference evidence="2" key="1">
    <citation type="submission" date="2020-04" db="EMBL/GenBank/DDBJ databases">
        <authorList>
            <person name="Zhang T."/>
        </authorList>
    </citation>
    <scope>NUCLEOTIDE SEQUENCE</scope>
    <source>
        <strain evidence="2">HKST-UBA01</strain>
    </source>
</reference>